<keyword evidence="2" id="KW-0732">Signal</keyword>
<dbReference type="AlphaFoldDB" id="A0A327VZM7"/>
<dbReference type="Proteomes" id="UP000249819">
    <property type="component" value="Unassembled WGS sequence"/>
</dbReference>
<evidence type="ECO:0000256" key="2">
    <source>
        <dbReference type="SAM" id="SignalP"/>
    </source>
</evidence>
<dbReference type="OrthoDB" id="1491176at2"/>
<feature type="region of interest" description="Disordered" evidence="1">
    <location>
        <begin position="130"/>
        <end position="158"/>
    </location>
</feature>
<dbReference type="EMBL" id="QLMA01000005">
    <property type="protein sequence ID" value="RAJ80385.1"/>
    <property type="molecule type" value="Genomic_DNA"/>
</dbReference>
<evidence type="ECO:0000313" key="3">
    <source>
        <dbReference type="EMBL" id="RAJ80385.1"/>
    </source>
</evidence>
<feature type="compositionally biased region" description="Polar residues" evidence="1">
    <location>
        <begin position="141"/>
        <end position="153"/>
    </location>
</feature>
<gene>
    <name evidence="3" type="ORF">CLV59_105494</name>
</gene>
<reference evidence="3 4" key="1">
    <citation type="submission" date="2018-06" db="EMBL/GenBank/DDBJ databases">
        <title>Genomic Encyclopedia of Archaeal and Bacterial Type Strains, Phase II (KMG-II): from individual species to whole genera.</title>
        <authorList>
            <person name="Goeker M."/>
        </authorList>
    </citation>
    <scope>NUCLEOTIDE SEQUENCE [LARGE SCALE GENOMIC DNA]</scope>
    <source>
        <strain evidence="3 4">DSM 29821</strain>
    </source>
</reference>
<evidence type="ECO:0000313" key="4">
    <source>
        <dbReference type="Proteomes" id="UP000249819"/>
    </source>
</evidence>
<protein>
    <recommendedName>
        <fullName evidence="5">Outer membrane protein with beta-barrel domain</fullName>
    </recommendedName>
</protein>
<feature type="signal peptide" evidence="2">
    <location>
        <begin position="1"/>
        <end position="20"/>
    </location>
</feature>
<name>A0A327VZM7_9BACT</name>
<proteinExistence type="predicted"/>
<accession>A0A327VZM7</accession>
<keyword evidence="4" id="KW-1185">Reference proteome</keyword>
<sequence length="623" mass="70685">MKSLFIFCLLFACPWIMLYAQEDRVKYDTLINVNNKTINSTYFKIENIPPDAYDGLIEKSTLASQGKTAIPLDSYLNKLGSEVKKQFKDNHIVTVNWNTVKDSMKLLPPLTLSFYYAPQNKNIVVTLDSLKNPEGAKPPQETGTHTPSSTDPQISKLPNREDVLEELEKLNVGDTTVRYKFIDQNMFTTATSWGFSAQQQCVSKRDHKLPGEYMILYDMSDNGGDYYMLKKVRRKKKASDNCPSNTSYVEYYKQRKSIFFSPPVGSQFKVQLMNLNAQDNWNMTASYRDNFLEEEATFKSTFLAFSNKTNTPVADTSKSATAEPQKELQSNKAVETAANILALRNDLLYYAEKFYVNSATSDLHRRNILEINDRIQRTFNTNINGLLTQYLTNMDKDDDLNLAMKSIRDNYNKIISLRIQSFRAFRLKNRDYLDLQFKDKAGNIVKDEEIRLSGGMKIDFSTGISINGLKDFTYILKDTTVSYKTDTASTTLPRDTTGKIVRRENDGNTNVNFGIYMHVYPRLSSNYNIGITVGISTNTNLDINFATGGSLLLGSRRRLVLSGGCIWGKVNRLSNSVQEGYHETPAASGTMRPSFIPVGVSVVPVVKSWVRSWFLGVSWNFTN</sequence>
<evidence type="ECO:0000256" key="1">
    <source>
        <dbReference type="SAM" id="MobiDB-lite"/>
    </source>
</evidence>
<evidence type="ECO:0008006" key="5">
    <source>
        <dbReference type="Google" id="ProtNLM"/>
    </source>
</evidence>
<organism evidence="3 4">
    <name type="scientific">Chitinophaga dinghuensis</name>
    <dbReference type="NCBI Taxonomy" id="1539050"/>
    <lineage>
        <taxon>Bacteria</taxon>
        <taxon>Pseudomonadati</taxon>
        <taxon>Bacteroidota</taxon>
        <taxon>Chitinophagia</taxon>
        <taxon>Chitinophagales</taxon>
        <taxon>Chitinophagaceae</taxon>
        <taxon>Chitinophaga</taxon>
    </lineage>
</organism>
<feature type="chain" id="PRO_5016352162" description="Outer membrane protein with beta-barrel domain" evidence="2">
    <location>
        <begin position="21"/>
        <end position="623"/>
    </location>
</feature>
<comment type="caution">
    <text evidence="3">The sequence shown here is derived from an EMBL/GenBank/DDBJ whole genome shotgun (WGS) entry which is preliminary data.</text>
</comment>
<dbReference type="RefSeq" id="WP_111593374.1">
    <property type="nucleotide sequence ID" value="NZ_QLMA01000005.1"/>
</dbReference>